<dbReference type="GO" id="GO:0016787">
    <property type="term" value="F:hydrolase activity"/>
    <property type="evidence" value="ECO:0007669"/>
    <property type="project" value="UniProtKB-KW"/>
</dbReference>
<dbReference type="AlphaFoldDB" id="A0A4R1QQZ0"/>
<dbReference type="RefSeq" id="WP_031389270.1">
    <property type="nucleotide sequence ID" value="NZ_JPNB01000001.1"/>
</dbReference>
<evidence type="ECO:0000313" key="4">
    <source>
        <dbReference type="Proteomes" id="UP000295718"/>
    </source>
</evidence>
<name>A0A4R1QQZ0_9FIRM</name>
<dbReference type="PANTHER" id="PTHR48081">
    <property type="entry name" value="AB HYDROLASE SUPERFAMILY PROTEIN C4A8.06C"/>
    <property type="match status" value="1"/>
</dbReference>
<evidence type="ECO:0000256" key="1">
    <source>
        <dbReference type="ARBA" id="ARBA00022801"/>
    </source>
</evidence>
<dbReference type="Pfam" id="PF07859">
    <property type="entry name" value="Abhydrolase_3"/>
    <property type="match status" value="1"/>
</dbReference>
<dbReference type="SUPFAM" id="SSF53474">
    <property type="entry name" value="alpha/beta-Hydrolases"/>
    <property type="match status" value="1"/>
</dbReference>
<dbReference type="Gene3D" id="3.40.50.1820">
    <property type="entry name" value="alpha/beta hydrolase"/>
    <property type="match status" value="1"/>
</dbReference>
<gene>
    <name evidence="3" type="ORF">EDD76_11284</name>
</gene>
<evidence type="ECO:0000313" key="3">
    <source>
        <dbReference type="EMBL" id="TCL56256.1"/>
    </source>
</evidence>
<sequence length="356" mass="39938">MKKYSDETVMKMMGQTQSVFVHGVSVELKCAEDGNGPGTIDPRILEQMKERRSSVAEEGEPPIAVMRKRMIGTNYNQNTFPICTKYLEIDTTCGKVPGWMYYPVRMEGKRPCFMYVHGGAFFGGSVITVENGCRLLAERSNSIVCNIDYSLPPETPYPVPTTQIYESLNYLSSHASFYQIDEKNIFIGGDSAGGNMSAAVTQMDRDRNTGLLKGEVLIYPKLIFANDLLEGYERNLNVFELVEEERSYLEELTGIGSDESNERDAAFYVQGQYDLKNPYISPMLGKKEGLPKTLMIQAEYDGLRLEGEYYAKLLKESGVPVRMIRYCNVSHGFVDQIGLLPQAEAAINEIAAFINE</sequence>
<dbReference type="OrthoDB" id="24847at2"/>
<dbReference type="InterPro" id="IPR013094">
    <property type="entry name" value="AB_hydrolase_3"/>
</dbReference>
<proteinExistence type="predicted"/>
<reference evidence="3 4" key="1">
    <citation type="submission" date="2019-03" db="EMBL/GenBank/DDBJ databases">
        <title>Genomic Encyclopedia of Type Strains, Phase IV (KMG-IV): sequencing the most valuable type-strain genomes for metagenomic binning, comparative biology and taxonomic classification.</title>
        <authorList>
            <person name="Goeker M."/>
        </authorList>
    </citation>
    <scope>NUCLEOTIDE SEQUENCE [LARGE SCALE GENOMIC DNA]</scope>
    <source>
        <strain evidence="3 4">DSM 100556</strain>
    </source>
</reference>
<feature type="domain" description="Alpha/beta hydrolase fold-3" evidence="2">
    <location>
        <begin position="114"/>
        <end position="334"/>
    </location>
</feature>
<keyword evidence="4" id="KW-1185">Reference proteome</keyword>
<evidence type="ECO:0000259" key="2">
    <source>
        <dbReference type="Pfam" id="PF07859"/>
    </source>
</evidence>
<organism evidence="3 4">
    <name type="scientific">Kineothrix alysoides</name>
    <dbReference type="NCBI Taxonomy" id="1469948"/>
    <lineage>
        <taxon>Bacteria</taxon>
        <taxon>Bacillati</taxon>
        <taxon>Bacillota</taxon>
        <taxon>Clostridia</taxon>
        <taxon>Lachnospirales</taxon>
        <taxon>Lachnospiraceae</taxon>
        <taxon>Kineothrix</taxon>
    </lineage>
</organism>
<dbReference type="EMBL" id="SLUO01000012">
    <property type="protein sequence ID" value="TCL56256.1"/>
    <property type="molecule type" value="Genomic_DNA"/>
</dbReference>
<dbReference type="Proteomes" id="UP000295718">
    <property type="component" value="Unassembled WGS sequence"/>
</dbReference>
<dbReference type="InterPro" id="IPR050300">
    <property type="entry name" value="GDXG_lipolytic_enzyme"/>
</dbReference>
<protein>
    <submittedName>
        <fullName evidence="3">Acetyl esterase/lipase</fullName>
    </submittedName>
</protein>
<accession>A0A4R1QQZ0</accession>
<dbReference type="InterPro" id="IPR029058">
    <property type="entry name" value="AB_hydrolase_fold"/>
</dbReference>
<comment type="caution">
    <text evidence="3">The sequence shown here is derived from an EMBL/GenBank/DDBJ whole genome shotgun (WGS) entry which is preliminary data.</text>
</comment>
<keyword evidence="1" id="KW-0378">Hydrolase</keyword>
<dbReference type="PANTHER" id="PTHR48081:SF8">
    <property type="entry name" value="ALPHA_BETA HYDROLASE FOLD-3 DOMAIN-CONTAINING PROTEIN-RELATED"/>
    <property type="match status" value="1"/>
</dbReference>
<dbReference type="STRING" id="1469948.GCA_000732725_00505"/>